<gene>
    <name evidence="3" type="ORF">IAC39_06700</name>
</gene>
<accession>A0A9D1GTX8</accession>
<dbReference type="InterPro" id="IPR008928">
    <property type="entry name" value="6-hairpin_glycosidase_sf"/>
</dbReference>
<proteinExistence type="predicted"/>
<evidence type="ECO:0000259" key="1">
    <source>
        <dbReference type="Pfam" id="PF07944"/>
    </source>
</evidence>
<dbReference type="InterPro" id="IPR012878">
    <property type="entry name" value="Beta-AFase-like_GH127_cat"/>
</dbReference>
<keyword evidence="3" id="KW-0378">Hydrolase</keyword>
<dbReference type="PANTHER" id="PTHR31151:SF0">
    <property type="entry name" value="PROLINE-TRNA LIGASE (DUF1680)"/>
    <property type="match status" value="1"/>
</dbReference>
<dbReference type="Pfam" id="PF07944">
    <property type="entry name" value="Beta-AFase-like_GH127_cat"/>
    <property type="match status" value="1"/>
</dbReference>
<dbReference type="Pfam" id="PF20736">
    <property type="entry name" value="Glyco_hydro127M"/>
    <property type="match status" value="1"/>
</dbReference>
<protein>
    <submittedName>
        <fullName evidence="3">Glycoside hydrolase family 127 protein</fullName>
    </submittedName>
</protein>
<dbReference type="PANTHER" id="PTHR31151">
    <property type="entry name" value="PROLINE-TRNA LIGASE (DUF1680)"/>
    <property type="match status" value="1"/>
</dbReference>
<dbReference type="GO" id="GO:0005975">
    <property type="term" value="P:carbohydrate metabolic process"/>
    <property type="evidence" value="ECO:0007669"/>
    <property type="project" value="InterPro"/>
</dbReference>
<sequence>MLQKNISISDYAISDVSMTDAYCTNAFKKEIEYLLSLDPDRLLSNFRKNRGLDTNGVEPYNGWENSLIGGHTMGHYLTALAQAATNDAVSSSDRDKLYERLTLIIDGLVECQHSDGFLWGSNVLDLTNIDAQFDNVERGKADLFTESWVPWYTMHKIFEGLISSYELTGYEPALDIAKKLGDWVYNRVTGWSEETRRTVLSIEYGGMNDALYDLYRLTGDDKYAVAAHAFDEDSLFELIRTDGANVLNNRHANTTIPKVIGALNRYIVLDGKTVNGEKVDASEYLETAEIFWQMVIDHHTYATGGNSEWEHFGEDDVLNRERTNCNCETCNVYNMLKLTKNLFMVTGDVKYADYYENAFINHILASQNPETGMTTYFQAMSTGYFRTFSTPVDSFWCCTGTGMENFTKLGDGMYFYDDDSLYVNMYFSSELDAENLGLKLTQESNIPLTDKATLKLKLSESKEFSLMLRIPSWAKSDVTVSVNGEAVQYENAEGYAKITREWKNGDTVEITIPLGLTAENLPDGINTVCFKYGPVLLAAKLNDENMTTTYTGMSVIIPETTIISDDTLTLKDGITPTAVKQNPGEYFTDNGNLSFTFTANDQELEFVPYYSLYNTRYGIYWKLAEAE</sequence>
<reference evidence="3" key="1">
    <citation type="submission" date="2020-10" db="EMBL/GenBank/DDBJ databases">
        <authorList>
            <person name="Gilroy R."/>
        </authorList>
    </citation>
    <scope>NUCLEOTIDE SEQUENCE</scope>
    <source>
        <strain evidence="3">CHK33-4379</strain>
    </source>
</reference>
<evidence type="ECO:0000259" key="2">
    <source>
        <dbReference type="Pfam" id="PF20736"/>
    </source>
</evidence>
<feature type="domain" description="Non-reducing end beta-L-arabinofuranosidase-like GH127 catalytic" evidence="1">
    <location>
        <begin position="15"/>
        <end position="411"/>
    </location>
</feature>
<dbReference type="InterPro" id="IPR049046">
    <property type="entry name" value="Beta-AFase-like_GH127_middle"/>
</dbReference>
<feature type="domain" description="Non-reducing end beta-L-arabinofuranosidase-like GH127 middle" evidence="2">
    <location>
        <begin position="421"/>
        <end position="513"/>
    </location>
</feature>
<dbReference type="AlphaFoldDB" id="A0A9D1GTX8"/>
<name>A0A9D1GTX8_9FIRM</name>
<dbReference type="EMBL" id="DVLL01000021">
    <property type="protein sequence ID" value="HIT59383.1"/>
    <property type="molecule type" value="Genomic_DNA"/>
</dbReference>
<evidence type="ECO:0000313" key="4">
    <source>
        <dbReference type="Proteomes" id="UP000824136"/>
    </source>
</evidence>
<evidence type="ECO:0000313" key="3">
    <source>
        <dbReference type="EMBL" id="HIT59383.1"/>
    </source>
</evidence>
<reference evidence="3" key="2">
    <citation type="journal article" date="2021" name="PeerJ">
        <title>Extensive microbial diversity within the chicken gut microbiome revealed by metagenomics and culture.</title>
        <authorList>
            <person name="Gilroy R."/>
            <person name="Ravi A."/>
            <person name="Getino M."/>
            <person name="Pursley I."/>
            <person name="Horton D.L."/>
            <person name="Alikhan N.F."/>
            <person name="Baker D."/>
            <person name="Gharbi K."/>
            <person name="Hall N."/>
            <person name="Watson M."/>
            <person name="Adriaenssens E.M."/>
            <person name="Foster-Nyarko E."/>
            <person name="Jarju S."/>
            <person name="Secka A."/>
            <person name="Antonio M."/>
            <person name="Oren A."/>
            <person name="Chaudhuri R.R."/>
            <person name="La Ragione R."/>
            <person name="Hildebrand F."/>
            <person name="Pallen M.J."/>
        </authorList>
    </citation>
    <scope>NUCLEOTIDE SEQUENCE</scope>
    <source>
        <strain evidence="3">CHK33-4379</strain>
    </source>
</reference>
<dbReference type="Proteomes" id="UP000824136">
    <property type="component" value="Unassembled WGS sequence"/>
</dbReference>
<dbReference type="SUPFAM" id="SSF48208">
    <property type="entry name" value="Six-hairpin glycosidases"/>
    <property type="match status" value="1"/>
</dbReference>
<organism evidence="3 4">
    <name type="scientific">Candidatus Faeciplasma pullistercoris</name>
    <dbReference type="NCBI Taxonomy" id="2840800"/>
    <lineage>
        <taxon>Bacteria</taxon>
        <taxon>Bacillati</taxon>
        <taxon>Bacillota</taxon>
        <taxon>Clostridia</taxon>
        <taxon>Eubacteriales</taxon>
        <taxon>Oscillospiraceae</taxon>
        <taxon>Oscillospiraceae incertae sedis</taxon>
        <taxon>Candidatus Faeciplasma</taxon>
    </lineage>
</organism>
<comment type="caution">
    <text evidence="3">The sequence shown here is derived from an EMBL/GenBank/DDBJ whole genome shotgun (WGS) entry which is preliminary data.</text>
</comment>
<dbReference type="GO" id="GO:0016787">
    <property type="term" value="F:hydrolase activity"/>
    <property type="evidence" value="ECO:0007669"/>
    <property type="project" value="UniProtKB-KW"/>
</dbReference>